<dbReference type="FunFam" id="1.25.40.10:FF:000031">
    <property type="entry name" value="Pentatricopeptide repeat-containing protein mitochondrial"/>
    <property type="match status" value="1"/>
</dbReference>
<dbReference type="Pfam" id="PF13041">
    <property type="entry name" value="PPR_2"/>
    <property type="match status" value="1"/>
</dbReference>
<dbReference type="NCBIfam" id="TIGR00756">
    <property type="entry name" value="PPR"/>
    <property type="match status" value="3"/>
</dbReference>
<dbReference type="Pfam" id="PF20431">
    <property type="entry name" value="E_motif"/>
    <property type="match status" value="1"/>
</dbReference>
<evidence type="ECO:0000259" key="3">
    <source>
        <dbReference type="Pfam" id="PF14432"/>
    </source>
</evidence>
<feature type="repeat" description="PPR" evidence="2">
    <location>
        <begin position="211"/>
        <end position="245"/>
    </location>
</feature>
<dbReference type="FunFam" id="1.25.40.10:FF:000366">
    <property type="entry name" value="Pentatricopeptide (PPR) repeat-containing protein"/>
    <property type="match status" value="1"/>
</dbReference>
<dbReference type="InterPro" id="IPR032867">
    <property type="entry name" value="DYW_dom"/>
</dbReference>
<sequence length="651" mass="73020">MMIPALSLPTTITVVSGPATHKHKAPPAVSTNSIPTFRTLLKSGKLDEALRLIETPPSNRCETQPDLETYSLLLHSCITKKSLEHGQRLHLHLILSRDTACHDFLNNPILKSKLITLYSVCGRIDEARRVFDDGLEAEHVPESMWVAMSIAYSRNGLSHESLLVYSKMLHRSIRPGNFAFSSALKACSHLSELFIGRAIHAQILKSEDSPDQVVNNALLRLYANCGTIDEAYQMFEVMGQRNIVSWNSWIAAFVCRDRTSESLDTFRRMQGEGIGFSWVTLTTILPVCARITSLHCGKEIHAQMIKSTALPDVPVLNSLMDMYAKCGAVNYCQAVFRGMISKDLTSWNTMLMGYAISGCMTEAIDLFDEIIEMGFKPDGVTFIALFSGCSHVGLTVEGKKFFDRMETDFGVSPTVEHYACLVDLLGRAGQIKEALDVVKSMPMNPSCSIWGSLLNSCRIHGNIDLGEVVAKRLFEIESNNPSNYVILSNMYAKVGRWEDVKFVREMMENKGIKKETGCSWIQIRNRIQTFVAGGGIEFRNSKEYKKVWNELMEAMEEMGYVPDTGVVLHDVEEEIKANWVCGHSERLAVMFGLIHTGSGVPIHVMKNLRVCNDCHTWIKITSKVTGRLIVLRDQNRFHHLKDGACSCKDYW</sequence>
<feature type="repeat" description="PPR" evidence="2">
    <location>
        <begin position="343"/>
        <end position="377"/>
    </location>
</feature>
<dbReference type="AlphaFoldDB" id="A0A9Q0KNU7"/>
<dbReference type="PANTHER" id="PTHR47926">
    <property type="entry name" value="PENTATRICOPEPTIDE REPEAT-CONTAINING PROTEIN"/>
    <property type="match status" value="1"/>
</dbReference>
<dbReference type="InterPro" id="IPR011990">
    <property type="entry name" value="TPR-like_helical_dom_sf"/>
</dbReference>
<dbReference type="PROSITE" id="PS51375">
    <property type="entry name" value="PPR"/>
    <property type="match status" value="3"/>
</dbReference>
<evidence type="ECO:0000256" key="2">
    <source>
        <dbReference type="PROSITE-ProRule" id="PRU00708"/>
    </source>
</evidence>
<dbReference type="InterPro" id="IPR002885">
    <property type="entry name" value="PPR_rpt"/>
</dbReference>
<feature type="repeat" description="PPR" evidence="2">
    <location>
        <begin position="480"/>
        <end position="514"/>
    </location>
</feature>
<dbReference type="InterPro" id="IPR046848">
    <property type="entry name" value="E_motif"/>
</dbReference>
<evidence type="ECO:0000313" key="5">
    <source>
        <dbReference type="Proteomes" id="UP001141806"/>
    </source>
</evidence>
<dbReference type="GO" id="GO:0009451">
    <property type="term" value="P:RNA modification"/>
    <property type="evidence" value="ECO:0007669"/>
    <property type="project" value="InterPro"/>
</dbReference>
<dbReference type="OrthoDB" id="1882346at2759"/>
<dbReference type="Gene3D" id="1.25.40.10">
    <property type="entry name" value="Tetratricopeptide repeat domain"/>
    <property type="match status" value="4"/>
</dbReference>
<organism evidence="4 5">
    <name type="scientific">Protea cynaroides</name>
    <dbReference type="NCBI Taxonomy" id="273540"/>
    <lineage>
        <taxon>Eukaryota</taxon>
        <taxon>Viridiplantae</taxon>
        <taxon>Streptophyta</taxon>
        <taxon>Embryophyta</taxon>
        <taxon>Tracheophyta</taxon>
        <taxon>Spermatophyta</taxon>
        <taxon>Magnoliopsida</taxon>
        <taxon>Proteales</taxon>
        <taxon>Proteaceae</taxon>
        <taxon>Protea</taxon>
    </lineage>
</organism>
<keyword evidence="1" id="KW-0677">Repeat</keyword>
<keyword evidence="5" id="KW-1185">Reference proteome</keyword>
<reference evidence="4" key="1">
    <citation type="journal article" date="2023" name="Plant J.">
        <title>The genome of the king protea, Protea cynaroides.</title>
        <authorList>
            <person name="Chang J."/>
            <person name="Duong T.A."/>
            <person name="Schoeman C."/>
            <person name="Ma X."/>
            <person name="Roodt D."/>
            <person name="Barker N."/>
            <person name="Li Z."/>
            <person name="Van de Peer Y."/>
            <person name="Mizrachi E."/>
        </authorList>
    </citation>
    <scope>NUCLEOTIDE SEQUENCE</scope>
    <source>
        <tissue evidence="4">Young leaves</tissue>
    </source>
</reference>
<evidence type="ECO:0000256" key="1">
    <source>
        <dbReference type="ARBA" id="ARBA00022737"/>
    </source>
</evidence>
<evidence type="ECO:0000313" key="4">
    <source>
        <dbReference type="EMBL" id="KAJ4974103.1"/>
    </source>
</evidence>
<dbReference type="Proteomes" id="UP001141806">
    <property type="component" value="Unassembled WGS sequence"/>
</dbReference>
<dbReference type="Pfam" id="PF01535">
    <property type="entry name" value="PPR"/>
    <property type="match status" value="5"/>
</dbReference>
<dbReference type="GO" id="GO:0003723">
    <property type="term" value="F:RNA binding"/>
    <property type="evidence" value="ECO:0007669"/>
    <property type="project" value="InterPro"/>
</dbReference>
<dbReference type="EMBL" id="JAMYWD010000004">
    <property type="protein sequence ID" value="KAJ4974103.1"/>
    <property type="molecule type" value="Genomic_DNA"/>
</dbReference>
<protein>
    <recommendedName>
        <fullName evidence="3">DYW domain-containing protein</fullName>
    </recommendedName>
</protein>
<dbReference type="PANTHER" id="PTHR47926:SF452">
    <property type="entry name" value="PENTATRICOPEPTIDE REPEAT-CONTAINING PROTEIN"/>
    <property type="match status" value="1"/>
</dbReference>
<dbReference type="InterPro" id="IPR046960">
    <property type="entry name" value="PPR_At4g14850-like_plant"/>
</dbReference>
<dbReference type="GO" id="GO:0008270">
    <property type="term" value="F:zinc ion binding"/>
    <property type="evidence" value="ECO:0007669"/>
    <property type="project" value="InterPro"/>
</dbReference>
<feature type="domain" description="DYW" evidence="3">
    <location>
        <begin position="559"/>
        <end position="651"/>
    </location>
</feature>
<proteinExistence type="predicted"/>
<gene>
    <name evidence="4" type="ORF">NE237_007277</name>
</gene>
<name>A0A9Q0KNU7_9MAGN</name>
<dbReference type="FunFam" id="1.25.40.10:FF:000344">
    <property type="entry name" value="Pentatricopeptide repeat-containing protein"/>
    <property type="match status" value="1"/>
</dbReference>
<dbReference type="Pfam" id="PF14432">
    <property type="entry name" value="DYW_deaminase"/>
    <property type="match status" value="1"/>
</dbReference>
<accession>A0A9Q0KNU7</accession>
<comment type="caution">
    <text evidence="4">The sequence shown here is derived from an EMBL/GenBank/DDBJ whole genome shotgun (WGS) entry which is preliminary data.</text>
</comment>